<sequence length="178" mass="20994">MNYSKFFCLVLFVILYSQVLTAIRVHEESPINESNLPPMAVQSPYKRILEFKKTISLFNIGKNGCITIKEIGNVMRLLDHISTNVELKVIKNEVDVHIIGYLEWYLEWIPEIFRNFDEDHNDFISVEEFRHFVTKFDNHEMTIEAVNNTFSGYDIDGDRKLDLDEFINIVKVMIYGHR</sequence>
<name>A0ACB0J4L8_TRIPR</name>
<gene>
    <name evidence="1" type="ORF">MILVUS5_LOCUS9838</name>
</gene>
<accession>A0ACB0J4L8</accession>
<evidence type="ECO:0000313" key="2">
    <source>
        <dbReference type="Proteomes" id="UP001177021"/>
    </source>
</evidence>
<dbReference type="Proteomes" id="UP001177021">
    <property type="component" value="Unassembled WGS sequence"/>
</dbReference>
<protein>
    <submittedName>
        <fullName evidence="1">Uncharacterized protein</fullName>
    </submittedName>
</protein>
<keyword evidence="2" id="KW-1185">Reference proteome</keyword>
<dbReference type="EMBL" id="CASHSV030000024">
    <property type="protein sequence ID" value="CAJ2639891.1"/>
    <property type="molecule type" value="Genomic_DNA"/>
</dbReference>
<evidence type="ECO:0000313" key="1">
    <source>
        <dbReference type="EMBL" id="CAJ2639891.1"/>
    </source>
</evidence>
<proteinExistence type="predicted"/>
<reference evidence="1" key="1">
    <citation type="submission" date="2023-10" db="EMBL/GenBank/DDBJ databases">
        <authorList>
            <person name="Rodriguez Cubillos JULIANA M."/>
            <person name="De Vega J."/>
        </authorList>
    </citation>
    <scope>NUCLEOTIDE SEQUENCE</scope>
</reference>
<comment type="caution">
    <text evidence="1">The sequence shown here is derived from an EMBL/GenBank/DDBJ whole genome shotgun (WGS) entry which is preliminary data.</text>
</comment>
<organism evidence="1 2">
    <name type="scientific">Trifolium pratense</name>
    <name type="common">Red clover</name>
    <dbReference type="NCBI Taxonomy" id="57577"/>
    <lineage>
        <taxon>Eukaryota</taxon>
        <taxon>Viridiplantae</taxon>
        <taxon>Streptophyta</taxon>
        <taxon>Embryophyta</taxon>
        <taxon>Tracheophyta</taxon>
        <taxon>Spermatophyta</taxon>
        <taxon>Magnoliopsida</taxon>
        <taxon>eudicotyledons</taxon>
        <taxon>Gunneridae</taxon>
        <taxon>Pentapetalae</taxon>
        <taxon>rosids</taxon>
        <taxon>fabids</taxon>
        <taxon>Fabales</taxon>
        <taxon>Fabaceae</taxon>
        <taxon>Papilionoideae</taxon>
        <taxon>50 kb inversion clade</taxon>
        <taxon>NPAAA clade</taxon>
        <taxon>Hologalegina</taxon>
        <taxon>IRL clade</taxon>
        <taxon>Trifolieae</taxon>
        <taxon>Trifolium</taxon>
    </lineage>
</organism>